<dbReference type="InterPro" id="IPR047214">
    <property type="entry name" value="TPP_PDC_IPDC"/>
</dbReference>
<keyword evidence="19" id="KW-1185">Reference proteome</keyword>
<dbReference type="EMBL" id="CP134187">
    <property type="protein sequence ID" value="WPB02370.1"/>
    <property type="molecule type" value="Genomic_DNA"/>
</dbReference>
<comment type="similarity">
    <text evidence="3 12">Belongs to the TPP enzyme family.</text>
</comment>
<protein>
    <recommendedName>
        <fullName evidence="5">Pyruvate decarboxylase</fullName>
        <ecNumber evidence="4">4.1.1.1</ecNumber>
    </recommendedName>
</protein>
<accession>A0A2G5HMA1</accession>
<keyword evidence="9 12" id="KW-0786">Thiamine pyrophosphate</keyword>
<feature type="binding site" evidence="11">
    <location>
        <position position="455"/>
    </location>
    <ligand>
        <name>Mg(2+)</name>
        <dbReference type="ChEBI" id="CHEBI:18420"/>
    </ligand>
</feature>
<evidence type="ECO:0000256" key="2">
    <source>
        <dbReference type="ARBA" id="ARBA00001964"/>
    </source>
</evidence>
<dbReference type="PIRSF" id="PIRSF036565">
    <property type="entry name" value="Pyruvt_ip_decrb"/>
    <property type="match status" value="1"/>
</dbReference>
<dbReference type="Proteomes" id="UP001302367">
    <property type="component" value="Chromosome 4"/>
</dbReference>
<dbReference type="Pfam" id="PF00205">
    <property type="entry name" value="TPP_enzyme_M"/>
    <property type="match status" value="1"/>
</dbReference>
<evidence type="ECO:0000256" key="4">
    <source>
        <dbReference type="ARBA" id="ARBA00013202"/>
    </source>
</evidence>
<feature type="binding site" evidence="11">
    <location>
        <position position="484"/>
    </location>
    <ligand>
        <name>Mg(2+)</name>
        <dbReference type="ChEBI" id="CHEBI:18420"/>
    </ligand>
</feature>
<evidence type="ECO:0000313" key="16">
    <source>
        <dbReference type="EMBL" id="PIA93655.1"/>
    </source>
</evidence>
<dbReference type="GO" id="GO:0004737">
    <property type="term" value="F:pyruvate decarboxylase activity"/>
    <property type="evidence" value="ECO:0007669"/>
    <property type="project" value="UniProtKB-EC"/>
</dbReference>
<dbReference type="EMBL" id="LKMD01000105">
    <property type="protein sequence ID" value="PIA93655.1"/>
    <property type="molecule type" value="Genomic_DNA"/>
</dbReference>
<dbReference type="GO" id="GO:0000287">
    <property type="term" value="F:magnesium ion binding"/>
    <property type="evidence" value="ECO:0007669"/>
    <property type="project" value="InterPro"/>
</dbReference>
<evidence type="ECO:0000256" key="8">
    <source>
        <dbReference type="ARBA" id="ARBA00022842"/>
    </source>
</evidence>
<dbReference type="FunFam" id="3.40.50.970:FF:000019">
    <property type="entry name" value="Pyruvate decarboxylase isozyme"/>
    <property type="match status" value="1"/>
</dbReference>
<evidence type="ECO:0000256" key="1">
    <source>
        <dbReference type="ARBA" id="ARBA00001041"/>
    </source>
</evidence>
<name>A0A2G5HMA1_CERBT</name>
<dbReference type="PANTHER" id="PTHR43452">
    <property type="entry name" value="PYRUVATE DECARBOXYLASE"/>
    <property type="match status" value="1"/>
</dbReference>
<sequence>MTTNNIKLAEYIFARLKQLGIETVHGVPGDYNLELLDYVEPSGLHWTGSCNELNGGYAADGYARIKGVGALITTFGVGELSAINAIAGAFAELAPVVHIVGTPTRAQHESRSLIHHTLNDGEYGRFADMYKHVTVAQANLSDPRTATSLFDATLSQCLLHHRPVYIQIPLDMVHAVVSSAPLATPIEAPLAIFSGSEVPAVDLLKERISTAVKPVILVDGESLAYGILEELHQLIETTGWPTWTSNFGKGCVDETLPNTRGVWKGNWSRKEDQEYVRSADLVLCFGPHFSGTNSYFYTGIPPSKTTIYFKSSSMTVEDKIFRDLPVKQFLSLLLKQVDTTNLSSRSTNPAPQEIKTPAKLADDTKLDQHNLYSEMQPYLRTGDIILGETGTAGYGVRELRLPKAARLFKPTTWLSIGYMLPATQGAALAQRELDQAGKWQRHNDKLPRTTLLIGDGSFQMTAQELSTIIKEKLNVTIILLNNDGYTIERCIHGKDQGYNDVARWRYLNAPAFFGVAAAEGSAEGEYVAHTTVAKTVGEWRKALDDADKRTTAGLTMIEVILDREDAMSPLSDLLAKQL</sequence>
<evidence type="ECO:0000313" key="17">
    <source>
        <dbReference type="EMBL" id="WPB02370.1"/>
    </source>
</evidence>
<gene>
    <name evidence="16" type="ORF">CB0940_05071</name>
    <name evidence="17" type="ORF">RHO25_007004</name>
</gene>
<comment type="catalytic activity">
    <reaction evidence="1">
        <text>a 2-oxocarboxylate + H(+) = an aldehyde + CO2</text>
        <dbReference type="Rhea" id="RHEA:11628"/>
        <dbReference type="ChEBI" id="CHEBI:15378"/>
        <dbReference type="ChEBI" id="CHEBI:16526"/>
        <dbReference type="ChEBI" id="CHEBI:17478"/>
        <dbReference type="ChEBI" id="CHEBI:35179"/>
        <dbReference type="EC" id="4.1.1.1"/>
    </reaction>
</comment>
<dbReference type="Gene3D" id="3.40.50.1220">
    <property type="entry name" value="TPP-binding domain"/>
    <property type="match status" value="1"/>
</dbReference>
<dbReference type="AlphaFoldDB" id="A0A2G5HMA1"/>
<keyword evidence="8 11" id="KW-0460">Magnesium</keyword>
<keyword evidence="6 11" id="KW-0479">Metal-binding</keyword>
<dbReference type="OrthoDB" id="3970464at2759"/>
<dbReference type="InterPro" id="IPR011766">
    <property type="entry name" value="TPP_enzyme_TPP-bd"/>
</dbReference>
<evidence type="ECO:0000256" key="12">
    <source>
        <dbReference type="RuleBase" id="RU362132"/>
    </source>
</evidence>
<evidence type="ECO:0000256" key="3">
    <source>
        <dbReference type="ARBA" id="ARBA00007812"/>
    </source>
</evidence>
<comment type="cofactor">
    <cofactor evidence="11">
        <name>Mg(2+)</name>
        <dbReference type="ChEBI" id="CHEBI:18420"/>
    </cofactor>
    <text evidence="11">Binds 1 Mg(2+) per subunit.</text>
</comment>
<reference evidence="17 19" key="2">
    <citation type="submission" date="2023-09" db="EMBL/GenBank/DDBJ databases">
        <title>Complete-Gapless Cercospora beticola genome.</title>
        <authorList>
            <person name="Wyatt N.A."/>
            <person name="Spanner R.E."/>
            <person name="Bolton M.D."/>
        </authorList>
    </citation>
    <scope>NUCLEOTIDE SEQUENCE [LARGE SCALE GENOMIC DNA]</scope>
    <source>
        <strain evidence="17">Cb09-40</strain>
    </source>
</reference>
<dbReference type="Pfam" id="PF02775">
    <property type="entry name" value="TPP_enzyme_C"/>
    <property type="match status" value="1"/>
</dbReference>
<reference evidence="16 18" key="1">
    <citation type="submission" date="2015-10" db="EMBL/GenBank/DDBJ databases">
        <title>The cercosporin biosynthetic gene cluster was horizontally transferred to several fungal lineages and shown to be expanded in Cercospora beticola based on microsynteny with recipient genomes.</title>
        <authorList>
            <person name="De Jonge R."/>
            <person name="Ebert M.K."/>
            <person name="Suttle J.C."/>
            <person name="Jurick Ii W.M."/>
            <person name="Secor G.A."/>
            <person name="Thomma B.P."/>
            <person name="Van De Peer Y."/>
            <person name="Bolton M.D."/>
        </authorList>
    </citation>
    <scope>NUCLEOTIDE SEQUENCE [LARGE SCALE GENOMIC DNA]</scope>
    <source>
        <strain evidence="16 18">09-40</strain>
    </source>
</reference>
<keyword evidence="10" id="KW-0456">Lyase</keyword>
<dbReference type="CDD" id="cd07038">
    <property type="entry name" value="TPP_PYR_PDC_IPDC_like"/>
    <property type="match status" value="1"/>
</dbReference>
<dbReference type="SUPFAM" id="SSF52467">
    <property type="entry name" value="DHS-like NAD/FAD-binding domain"/>
    <property type="match status" value="1"/>
</dbReference>
<dbReference type="Pfam" id="PF02776">
    <property type="entry name" value="TPP_enzyme_N"/>
    <property type="match status" value="1"/>
</dbReference>
<dbReference type="CDD" id="cd02005">
    <property type="entry name" value="TPP_PDC_IPDC"/>
    <property type="match status" value="1"/>
</dbReference>
<organism evidence="16 18">
    <name type="scientific">Cercospora beticola</name>
    <name type="common">Sugarbeet leaf spot fungus</name>
    <dbReference type="NCBI Taxonomy" id="122368"/>
    <lineage>
        <taxon>Eukaryota</taxon>
        <taxon>Fungi</taxon>
        <taxon>Dikarya</taxon>
        <taxon>Ascomycota</taxon>
        <taxon>Pezizomycotina</taxon>
        <taxon>Dothideomycetes</taxon>
        <taxon>Dothideomycetidae</taxon>
        <taxon>Mycosphaerellales</taxon>
        <taxon>Mycosphaerellaceae</taxon>
        <taxon>Cercospora</taxon>
    </lineage>
</organism>
<evidence type="ECO:0000256" key="9">
    <source>
        <dbReference type="ARBA" id="ARBA00023052"/>
    </source>
</evidence>
<evidence type="ECO:0000313" key="19">
    <source>
        <dbReference type="Proteomes" id="UP001302367"/>
    </source>
</evidence>
<comment type="cofactor">
    <cofactor evidence="2">
        <name>thiamine diphosphate</name>
        <dbReference type="ChEBI" id="CHEBI:58937"/>
    </cofactor>
</comment>
<feature type="domain" description="Thiamine pyrophosphate enzyme TPP-binding" evidence="14">
    <location>
        <begin position="399"/>
        <end position="558"/>
    </location>
</feature>
<evidence type="ECO:0000259" key="14">
    <source>
        <dbReference type="Pfam" id="PF02775"/>
    </source>
</evidence>
<dbReference type="InterPro" id="IPR029061">
    <property type="entry name" value="THDP-binding"/>
</dbReference>
<dbReference type="GO" id="GO:0030976">
    <property type="term" value="F:thiamine pyrophosphate binding"/>
    <property type="evidence" value="ECO:0007669"/>
    <property type="project" value="InterPro"/>
</dbReference>
<evidence type="ECO:0000256" key="6">
    <source>
        <dbReference type="ARBA" id="ARBA00022723"/>
    </source>
</evidence>
<feature type="domain" description="Thiamine pyrophosphate enzyme central" evidence="13">
    <location>
        <begin position="204"/>
        <end position="336"/>
    </location>
</feature>
<dbReference type="Proteomes" id="UP000230605">
    <property type="component" value="Chromosome 4"/>
</dbReference>
<dbReference type="EC" id="4.1.1.1" evidence="4"/>
<dbReference type="Gene3D" id="3.40.50.970">
    <property type="match status" value="2"/>
</dbReference>
<dbReference type="GO" id="GO:0005829">
    <property type="term" value="C:cytosol"/>
    <property type="evidence" value="ECO:0007669"/>
    <property type="project" value="TreeGrafter"/>
</dbReference>
<evidence type="ECO:0000256" key="10">
    <source>
        <dbReference type="ARBA" id="ARBA00023239"/>
    </source>
</evidence>
<dbReference type="FunFam" id="3.40.50.970:FF:000024">
    <property type="entry name" value="Pyruvate decarboxylase isozyme"/>
    <property type="match status" value="1"/>
</dbReference>
<evidence type="ECO:0000313" key="18">
    <source>
        <dbReference type="Proteomes" id="UP000230605"/>
    </source>
</evidence>
<dbReference type="GO" id="GO:0005634">
    <property type="term" value="C:nucleus"/>
    <property type="evidence" value="ECO:0007669"/>
    <property type="project" value="TreeGrafter"/>
</dbReference>
<evidence type="ECO:0000259" key="15">
    <source>
        <dbReference type="Pfam" id="PF02776"/>
    </source>
</evidence>
<evidence type="ECO:0000256" key="5">
    <source>
        <dbReference type="ARBA" id="ARBA00014422"/>
    </source>
</evidence>
<keyword evidence="7" id="KW-0210">Decarboxylase</keyword>
<keyword evidence="16" id="KW-0670">Pyruvate</keyword>
<evidence type="ECO:0000259" key="13">
    <source>
        <dbReference type="Pfam" id="PF00205"/>
    </source>
</evidence>
<dbReference type="PANTHER" id="PTHR43452:SF11">
    <property type="entry name" value="PYRUVATE DECARBOXYLASE"/>
    <property type="match status" value="1"/>
</dbReference>
<feature type="domain" description="Thiamine pyrophosphate enzyme N-terminal TPP-binding" evidence="15">
    <location>
        <begin position="7"/>
        <end position="111"/>
    </location>
</feature>
<proteinExistence type="inferred from homology"/>
<dbReference type="InterPro" id="IPR029035">
    <property type="entry name" value="DHS-like_NAD/FAD-binding_dom"/>
</dbReference>
<feature type="binding site" evidence="11">
    <location>
        <position position="482"/>
    </location>
    <ligand>
        <name>Mg(2+)</name>
        <dbReference type="ChEBI" id="CHEBI:18420"/>
    </ligand>
</feature>
<evidence type="ECO:0000256" key="7">
    <source>
        <dbReference type="ARBA" id="ARBA00022793"/>
    </source>
</evidence>
<dbReference type="InterPro" id="IPR012110">
    <property type="entry name" value="PDC/IPDC-like"/>
</dbReference>
<dbReference type="SUPFAM" id="SSF52518">
    <property type="entry name" value="Thiamin diphosphate-binding fold (THDP-binding)"/>
    <property type="match status" value="2"/>
</dbReference>
<evidence type="ECO:0000256" key="11">
    <source>
        <dbReference type="PIRSR" id="PIRSR036565-2"/>
    </source>
</evidence>
<dbReference type="InterPro" id="IPR047213">
    <property type="entry name" value="TPP_PYR_PDC_IPDC-like"/>
</dbReference>
<dbReference type="InterPro" id="IPR012001">
    <property type="entry name" value="Thiamin_PyroP_enz_TPP-bd_dom"/>
</dbReference>
<dbReference type="InterPro" id="IPR012000">
    <property type="entry name" value="Thiamin_PyroP_enz_cen_dom"/>
</dbReference>
<dbReference type="GO" id="GO:0000949">
    <property type="term" value="P:aromatic amino acid family catabolic process to alcohol via Ehrlich pathway"/>
    <property type="evidence" value="ECO:0007669"/>
    <property type="project" value="TreeGrafter"/>
</dbReference>